<reference evidence="2" key="2">
    <citation type="submission" date="2015-01" db="EMBL/GenBank/DDBJ databases">
        <title>Evolutionary Origins and Diversification of the Mycorrhizal Mutualists.</title>
        <authorList>
            <consortium name="DOE Joint Genome Institute"/>
            <consortium name="Mycorrhizal Genomics Consortium"/>
            <person name="Kohler A."/>
            <person name="Kuo A."/>
            <person name="Nagy L.G."/>
            <person name="Floudas D."/>
            <person name="Copeland A."/>
            <person name="Barry K.W."/>
            <person name="Cichocki N."/>
            <person name="Veneault-Fourrey C."/>
            <person name="LaButti K."/>
            <person name="Lindquist E.A."/>
            <person name="Lipzen A."/>
            <person name="Lundell T."/>
            <person name="Morin E."/>
            <person name="Murat C."/>
            <person name="Riley R."/>
            <person name="Ohm R."/>
            <person name="Sun H."/>
            <person name="Tunlid A."/>
            <person name="Henrissat B."/>
            <person name="Grigoriev I.V."/>
            <person name="Hibbett D.S."/>
            <person name="Martin F."/>
        </authorList>
    </citation>
    <scope>NUCLEOTIDE SEQUENCE [LARGE SCALE GENOMIC DNA]</scope>
    <source>
        <strain evidence="2">F 1598</strain>
    </source>
</reference>
<reference evidence="1 2" key="1">
    <citation type="submission" date="2014-04" db="EMBL/GenBank/DDBJ databases">
        <authorList>
            <consortium name="DOE Joint Genome Institute"/>
            <person name="Kuo A."/>
            <person name="Tarkka M."/>
            <person name="Buscot F."/>
            <person name="Kohler A."/>
            <person name="Nagy L.G."/>
            <person name="Floudas D."/>
            <person name="Copeland A."/>
            <person name="Barry K.W."/>
            <person name="Cichocki N."/>
            <person name="Veneault-Fourrey C."/>
            <person name="LaButti K."/>
            <person name="Lindquist E.A."/>
            <person name="Lipzen A."/>
            <person name="Lundell T."/>
            <person name="Morin E."/>
            <person name="Murat C."/>
            <person name="Sun H."/>
            <person name="Tunlid A."/>
            <person name="Henrissat B."/>
            <person name="Grigoriev I.V."/>
            <person name="Hibbett D.S."/>
            <person name="Martin F."/>
            <person name="Nordberg H.P."/>
            <person name="Cantor M.N."/>
            <person name="Hua S.X."/>
        </authorList>
    </citation>
    <scope>NUCLEOTIDE SEQUENCE [LARGE SCALE GENOMIC DNA]</scope>
    <source>
        <strain evidence="1 2">F 1598</strain>
    </source>
</reference>
<proteinExistence type="predicted"/>
<dbReference type="OrthoDB" id="3235981at2759"/>
<dbReference type="InParanoid" id="A0A0C3F5E1"/>
<evidence type="ECO:0000313" key="2">
    <source>
        <dbReference type="Proteomes" id="UP000054166"/>
    </source>
</evidence>
<protein>
    <submittedName>
        <fullName evidence="1">Uncharacterized protein</fullName>
    </submittedName>
</protein>
<gene>
    <name evidence="1" type="ORF">PILCRDRAFT_823101</name>
</gene>
<keyword evidence="2" id="KW-1185">Reference proteome</keyword>
<dbReference type="EMBL" id="KN833007">
    <property type="protein sequence ID" value="KIM79920.1"/>
    <property type="molecule type" value="Genomic_DNA"/>
</dbReference>
<dbReference type="Proteomes" id="UP000054166">
    <property type="component" value="Unassembled WGS sequence"/>
</dbReference>
<accession>A0A0C3F5E1</accession>
<name>A0A0C3F5E1_PILCF</name>
<sequence>MVDFDPDDDNIPQKLRNRFASWDTEVPRLQYSQYGPMDKYLNLKFPDAMVKPQGLMRPIMSEREVEIEVGDDGLDDVGNVSIDSTGQYVSKQDQKRYPDFIVASYYEDEEKHDKIRLILEIGSLQKREAASQNAKNEIQKQLHDYMVLLGDEGERWATNVLGVGILGTEVCFSRPRRSKQNGWITFTNASKWYNLYDGTFVKEIDKVAEMCRKDED</sequence>
<evidence type="ECO:0000313" key="1">
    <source>
        <dbReference type="EMBL" id="KIM79920.1"/>
    </source>
</evidence>
<dbReference type="AlphaFoldDB" id="A0A0C3F5E1"/>
<organism evidence="1 2">
    <name type="scientific">Piloderma croceum (strain F 1598)</name>
    <dbReference type="NCBI Taxonomy" id="765440"/>
    <lineage>
        <taxon>Eukaryota</taxon>
        <taxon>Fungi</taxon>
        <taxon>Dikarya</taxon>
        <taxon>Basidiomycota</taxon>
        <taxon>Agaricomycotina</taxon>
        <taxon>Agaricomycetes</taxon>
        <taxon>Agaricomycetidae</taxon>
        <taxon>Atheliales</taxon>
        <taxon>Atheliaceae</taxon>
        <taxon>Piloderma</taxon>
    </lineage>
</organism>
<dbReference type="HOGENOM" id="CLU_1224484_0_0_1"/>